<accession>A0A4Y7TUX9</accession>
<dbReference type="Proteomes" id="UP000298030">
    <property type="component" value="Unassembled WGS sequence"/>
</dbReference>
<name>A0A4Y7TUX9_COPMI</name>
<evidence type="ECO:0000256" key="1">
    <source>
        <dbReference type="SAM" id="Coils"/>
    </source>
</evidence>
<keyword evidence="1" id="KW-0175">Coiled coil</keyword>
<gene>
    <name evidence="3" type="ORF">FA13DRAFT_1809326</name>
</gene>
<evidence type="ECO:0000313" key="4">
    <source>
        <dbReference type="Proteomes" id="UP000298030"/>
    </source>
</evidence>
<sequence>MSDTTFHCVMCERMICHPTEEELEEQRRELAIWNMVRDEVMQRQGEGAASSPITPHDSSSMYTSIYSPNTTSPASSLSVPESHYVSAHSPEPEPEPDNSEDTDPTTQLKQELKEAKLRALYWQHQFTQDHAKHAEGWGQIKILEEKLITANEKLEAAETKIEGLEAELTALRAANRRRGTVGSLRALVGGPRDMERLASLMQERPSSR</sequence>
<keyword evidence="4" id="KW-1185">Reference proteome</keyword>
<dbReference type="AlphaFoldDB" id="A0A4Y7TUX9"/>
<organism evidence="3 4">
    <name type="scientific">Coprinellus micaceus</name>
    <name type="common">Glistening ink-cap mushroom</name>
    <name type="synonym">Coprinus micaceus</name>
    <dbReference type="NCBI Taxonomy" id="71717"/>
    <lineage>
        <taxon>Eukaryota</taxon>
        <taxon>Fungi</taxon>
        <taxon>Dikarya</taxon>
        <taxon>Basidiomycota</taxon>
        <taxon>Agaricomycotina</taxon>
        <taxon>Agaricomycetes</taxon>
        <taxon>Agaricomycetidae</taxon>
        <taxon>Agaricales</taxon>
        <taxon>Agaricineae</taxon>
        <taxon>Psathyrellaceae</taxon>
        <taxon>Coprinellus</taxon>
    </lineage>
</organism>
<reference evidence="3 4" key="1">
    <citation type="journal article" date="2019" name="Nat. Ecol. Evol.">
        <title>Megaphylogeny resolves global patterns of mushroom evolution.</title>
        <authorList>
            <person name="Varga T."/>
            <person name="Krizsan K."/>
            <person name="Foldi C."/>
            <person name="Dima B."/>
            <person name="Sanchez-Garcia M."/>
            <person name="Sanchez-Ramirez S."/>
            <person name="Szollosi G.J."/>
            <person name="Szarkandi J.G."/>
            <person name="Papp V."/>
            <person name="Albert L."/>
            <person name="Andreopoulos W."/>
            <person name="Angelini C."/>
            <person name="Antonin V."/>
            <person name="Barry K.W."/>
            <person name="Bougher N.L."/>
            <person name="Buchanan P."/>
            <person name="Buyck B."/>
            <person name="Bense V."/>
            <person name="Catcheside P."/>
            <person name="Chovatia M."/>
            <person name="Cooper J."/>
            <person name="Damon W."/>
            <person name="Desjardin D."/>
            <person name="Finy P."/>
            <person name="Geml J."/>
            <person name="Haridas S."/>
            <person name="Hughes K."/>
            <person name="Justo A."/>
            <person name="Karasinski D."/>
            <person name="Kautmanova I."/>
            <person name="Kiss B."/>
            <person name="Kocsube S."/>
            <person name="Kotiranta H."/>
            <person name="LaButti K.M."/>
            <person name="Lechner B.E."/>
            <person name="Liimatainen K."/>
            <person name="Lipzen A."/>
            <person name="Lukacs Z."/>
            <person name="Mihaltcheva S."/>
            <person name="Morgado L.N."/>
            <person name="Niskanen T."/>
            <person name="Noordeloos M.E."/>
            <person name="Ohm R.A."/>
            <person name="Ortiz-Santana B."/>
            <person name="Ovrebo C."/>
            <person name="Racz N."/>
            <person name="Riley R."/>
            <person name="Savchenko A."/>
            <person name="Shiryaev A."/>
            <person name="Soop K."/>
            <person name="Spirin V."/>
            <person name="Szebenyi C."/>
            <person name="Tomsovsky M."/>
            <person name="Tulloss R.E."/>
            <person name="Uehling J."/>
            <person name="Grigoriev I.V."/>
            <person name="Vagvolgyi C."/>
            <person name="Papp T."/>
            <person name="Martin F.M."/>
            <person name="Miettinen O."/>
            <person name="Hibbett D.S."/>
            <person name="Nagy L.G."/>
        </authorList>
    </citation>
    <scope>NUCLEOTIDE SEQUENCE [LARGE SCALE GENOMIC DNA]</scope>
    <source>
        <strain evidence="3 4">FP101781</strain>
    </source>
</reference>
<dbReference type="EMBL" id="QPFP01000003">
    <property type="protein sequence ID" value="TEB38000.1"/>
    <property type="molecule type" value="Genomic_DNA"/>
</dbReference>
<feature type="region of interest" description="Disordered" evidence="2">
    <location>
        <begin position="43"/>
        <end position="107"/>
    </location>
</feature>
<dbReference type="OrthoDB" id="3111682at2759"/>
<feature type="compositionally biased region" description="Polar residues" evidence="2">
    <location>
        <begin position="51"/>
        <end position="79"/>
    </location>
</feature>
<evidence type="ECO:0000256" key="2">
    <source>
        <dbReference type="SAM" id="MobiDB-lite"/>
    </source>
</evidence>
<proteinExistence type="predicted"/>
<evidence type="ECO:0000313" key="3">
    <source>
        <dbReference type="EMBL" id="TEB38000.1"/>
    </source>
</evidence>
<comment type="caution">
    <text evidence="3">The sequence shown here is derived from an EMBL/GenBank/DDBJ whole genome shotgun (WGS) entry which is preliminary data.</text>
</comment>
<feature type="coiled-coil region" evidence="1">
    <location>
        <begin position="140"/>
        <end position="174"/>
    </location>
</feature>
<feature type="compositionally biased region" description="Acidic residues" evidence="2">
    <location>
        <begin position="92"/>
        <end position="103"/>
    </location>
</feature>
<protein>
    <submittedName>
        <fullName evidence="3">Uncharacterized protein</fullName>
    </submittedName>
</protein>